<keyword evidence="7 8" id="KW-0472">Membrane</keyword>
<dbReference type="AlphaFoldDB" id="A0A2M8G3V1"/>
<keyword evidence="6" id="KW-0811">Translocation</keyword>
<keyword evidence="2" id="KW-0813">Transport</keyword>
<accession>A0A2M8G3V1</accession>
<evidence type="ECO:0000256" key="8">
    <source>
        <dbReference type="SAM" id="Phobius"/>
    </source>
</evidence>
<dbReference type="Pfam" id="PF02416">
    <property type="entry name" value="TatA_B_E"/>
    <property type="match status" value="1"/>
</dbReference>
<dbReference type="GO" id="GO:0016020">
    <property type="term" value="C:membrane"/>
    <property type="evidence" value="ECO:0007669"/>
    <property type="project" value="UniProtKB-ARBA"/>
</dbReference>
<evidence type="ECO:0000313" key="9">
    <source>
        <dbReference type="EMBL" id="PJC66320.1"/>
    </source>
</evidence>
<evidence type="ECO:0000256" key="7">
    <source>
        <dbReference type="ARBA" id="ARBA00023136"/>
    </source>
</evidence>
<feature type="transmembrane region" description="Helical" evidence="8">
    <location>
        <begin position="6"/>
        <end position="23"/>
    </location>
</feature>
<gene>
    <name evidence="9" type="ORF">CO018_02530</name>
</gene>
<proteinExistence type="predicted"/>
<evidence type="ECO:0000256" key="4">
    <source>
        <dbReference type="ARBA" id="ARBA00022927"/>
    </source>
</evidence>
<evidence type="ECO:0000313" key="10">
    <source>
        <dbReference type="Proteomes" id="UP000229739"/>
    </source>
</evidence>
<dbReference type="Proteomes" id="UP000229739">
    <property type="component" value="Unassembled WGS sequence"/>
</dbReference>
<organism evidence="9 10">
    <name type="scientific">Candidatus Beckwithbacteria bacterium CG_4_9_14_0_2_um_filter_47_11</name>
    <dbReference type="NCBI Taxonomy" id="1974494"/>
    <lineage>
        <taxon>Bacteria</taxon>
        <taxon>Candidatus Beckwithiibacteriota</taxon>
    </lineage>
</organism>
<reference evidence="10" key="1">
    <citation type="submission" date="2017-09" db="EMBL/GenBank/DDBJ databases">
        <title>Depth-based differentiation of microbial function through sediment-hosted aquifers and enrichment of novel symbionts in the deep terrestrial subsurface.</title>
        <authorList>
            <person name="Probst A.J."/>
            <person name="Ladd B."/>
            <person name="Jarett J.K."/>
            <person name="Geller-Mcgrath D.E."/>
            <person name="Sieber C.M.K."/>
            <person name="Emerson J.B."/>
            <person name="Anantharaman K."/>
            <person name="Thomas B.C."/>
            <person name="Malmstrom R."/>
            <person name="Stieglmeier M."/>
            <person name="Klingl A."/>
            <person name="Woyke T."/>
            <person name="Ryan C.M."/>
            <person name="Banfield J.F."/>
        </authorList>
    </citation>
    <scope>NUCLEOTIDE SEQUENCE [LARGE SCALE GENOMIC DNA]</scope>
</reference>
<keyword evidence="5 8" id="KW-1133">Transmembrane helix</keyword>
<name>A0A2M8G3V1_9BACT</name>
<comment type="caution">
    <text evidence="9">The sequence shown here is derived from an EMBL/GenBank/DDBJ whole genome shotgun (WGS) entry which is preliminary data.</text>
</comment>
<protein>
    <submittedName>
        <fullName evidence="9">Twin-arginine translocase TatA/TatE family subunit</fullName>
    </submittedName>
</protein>
<dbReference type="GO" id="GO:0015031">
    <property type="term" value="P:protein transport"/>
    <property type="evidence" value="ECO:0007669"/>
    <property type="project" value="UniProtKB-KW"/>
</dbReference>
<dbReference type="InterPro" id="IPR003369">
    <property type="entry name" value="TatA/B/E"/>
</dbReference>
<comment type="subcellular location">
    <subcellularLocation>
        <location evidence="1">Membrane</location>
        <topology evidence="1">Single-pass membrane protein</topology>
    </subcellularLocation>
</comment>
<dbReference type="Gene3D" id="1.20.5.3310">
    <property type="match status" value="1"/>
</dbReference>
<dbReference type="PANTHER" id="PTHR42982">
    <property type="entry name" value="SEC-INDEPENDENT PROTEIN TRANSLOCASE PROTEIN TATA"/>
    <property type="match status" value="1"/>
</dbReference>
<dbReference type="PANTHER" id="PTHR42982:SF1">
    <property type="entry name" value="SEC-INDEPENDENT PROTEIN TRANSLOCASE PROTEIN TATA"/>
    <property type="match status" value="1"/>
</dbReference>
<evidence type="ECO:0000256" key="2">
    <source>
        <dbReference type="ARBA" id="ARBA00022448"/>
    </source>
</evidence>
<evidence type="ECO:0000256" key="1">
    <source>
        <dbReference type="ARBA" id="ARBA00004167"/>
    </source>
</evidence>
<evidence type="ECO:0000256" key="5">
    <source>
        <dbReference type="ARBA" id="ARBA00022989"/>
    </source>
</evidence>
<keyword evidence="4" id="KW-0653">Protein transport</keyword>
<evidence type="ECO:0000256" key="6">
    <source>
        <dbReference type="ARBA" id="ARBA00023010"/>
    </source>
</evidence>
<dbReference type="EMBL" id="PFQV01000044">
    <property type="protein sequence ID" value="PJC66320.1"/>
    <property type="molecule type" value="Genomic_DNA"/>
</dbReference>
<keyword evidence="3 8" id="KW-0812">Transmembrane</keyword>
<evidence type="ECO:0000256" key="3">
    <source>
        <dbReference type="ARBA" id="ARBA00022692"/>
    </source>
</evidence>
<sequence length="58" mass="6262">MFRNLGTTEIVIIIIVLLVLFGGKKLPELARGLGQAGRELKGAKKDLQKALKDDEGGE</sequence>